<comment type="caution">
    <text evidence="1">The sequence shown here is derived from an EMBL/GenBank/DDBJ whole genome shotgun (WGS) entry which is preliminary data.</text>
</comment>
<keyword evidence="2" id="KW-1185">Reference proteome</keyword>
<sequence>MLATDFDAELRDALESMPRETVISQGQHLYTVIATYMETLRLALRVEQWPVRPQVPHPAIRLSARPSHLSEAQQARLDGILREAKEYHASLLRRHGISAGDLILPLRGLGGADPVVGSGISLLGRIMGKVGVEAWVIVADLEGPVGQAASPSTCPIIPPLIRWLKRSPVWPNELAEMILRGLHDFFRDHLGHFHPDTVSLQRTLVQGMMDRGRFAEAAAGFRTLADVFEAIIGEGCHEVCAALCSSSLALLQCDLLPESWREVSNAIGRWRVLAPVDAHLIAIRCLDVFRELSQKLGRYEEARRTLKLVTSTIDGIKKSPQLPKSRRANT</sequence>
<evidence type="ECO:0000313" key="2">
    <source>
        <dbReference type="Proteomes" id="UP000027920"/>
    </source>
</evidence>
<gene>
    <name evidence="1" type="ORF">A1O9_13141</name>
</gene>
<name>A0A072NTX0_9EURO</name>
<dbReference type="Proteomes" id="UP000027920">
    <property type="component" value="Unassembled WGS sequence"/>
</dbReference>
<dbReference type="AlphaFoldDB" id="A0A072NTX0"/>
<dbReference type="VEuPathDB" id="FungiDB:A1O9_13141"/>
<dbReference type="EMBL" id="AMGV01000085">
    <property type="protein sequence ID" value="KEF50807.1"/>
    <property type="molecule type" value="Genomic_DNA"/>
</dbReference>
<dbReference type="GeneID" id="25288032"/>
<protein>
    <submittedName>
        <fullName evidence="1">Uncharacterized protein</fullName>
    </submittedName>
</protein>
<proteinExistence type="predicted"/>
<reference evidence="1 2" key="1">
    <citation type="submission" date="2013-03" db="EMBL/GenBank/DDBJ databases">
        <title>The Genome Sequence of Exophiala aquamarina CBS 119918.</title>
        <authorList>
            <consortium name="The Broad Institute Genomics Platform"/>
            <person name="Cuomo C."/>
            <person name="de Hoog S."/>
            <person name="Gorbushina A."/>
            <person name="Walker B."/>
            <person name="Young S.K."/>
            <person name="Zeng Q."/>
            <person name="Gargeya S."/>
            <person name="Fitzgerald M."/>
            <person name="Haas B."/>
            <person name="Abouelleil A."/>
            <person name="Allen A.W."/>
            <person name="Alvarado L."/>
            <person name="Arachchi H.M."/>
            <person name="Berlin A.M."/>
            <person name="Chapman S.B."/>
            <person name="Gainer-Dewar J."/>
            <person name="Goldberg J."/>
            <person name="Griggs A."/>
            <person name="Gujja S."/>
            <person name="Hansen M."/>
            <person name="Howarth C."/>
            <person name="Imamovic A."/>
            <person name="Ireland A."/>
            <person name="Larimer J."/>
            <person name="McCowan C."/>
            <person name="Murphy C."/>
            <person name="Pearson M."/>
            <person name="Poon T.W."/>
            <person name="Priest M."/>
            <person name="Roberts A."/>
            <person name="Saif S."/>
            <person name="Shea T."/>
            <person name="Sisk P."/>
            <person name="Sykes S."/>
            <person name="Wortman J."/>
            <person name="Nusbaum C."/>
            <person name="Birren B."/>
        </authorList>
    </citation>
    <scope>NUCLEOTIDE SEQUENCE [LARGE SCALE GENOMIC DNA]</scope>
    <source>
        <strain evidence="1 2">CBS 119918</strain>
    </source>
</reference>
<evidence type="ECO:0000313" key="1">
    <source>
        <dbReference type="EMBL" id="KEF50807.1"/>
    </source>
</evidence>
<dbReference type="STRING" id="1182545.A0A072NTX0"/>
<dbReference type="RefSeq" id="XP_013253397.1">
    <property type="nucleotide sequence ID" value="XM_013397943.1"/>
</dbReference>
<accession>A0A072NTX0</accession>
<organism evidence="1 2">
    <name type="scientific">Exophiala aquamarina CBS 119918</name>
    <dbReference type="NCBI Taxonomy" id="1182545"/>
    <lineage>
        <taxon>Eukaryota</taxon>
        <taxon>Fungi</taxon>
        <taxon>Dikarya</taxon>
        <taxon>Ascomycota</taxon>
        <taxon>Pezizomycotina</taxon>
        <taxon>Eurotiomycetes</taxon>
        <taxon>Chaetothyriomycetidae</taxon>
        <taxon>Chaetothyriales</taxon>
        <taxon>Herpotrichiellaceae</taxon>
        <taxon>Exophiala</taxon>
    </lineage>
</organism>
<dbReference type="HOGENOM" id="CLU_842069_0_0_1"/>